<dbReference type="PRINTS" id="PR00344">
    <property type="entry name" value="BCTRLSENSOR"/>
</dbReference>
<evidence type="ECO:0000256" key="7">
    <source>
        <dbReference type="ARBA" id="ARBA00022741"/>
    </source>
</evidence>
<keyword evidence="5" id="KW-0808">Transferase</keyword>
<keyword evidence="11" id="KW-0902">Two-component regulatory system</keyword>
<organism evidence="15 16">
    <name type="scientific">Mesorhizobium marinum</name>
    <dbReference type="NCBI Taxonomy" id="3228790"/>
    <lineage>
        <taxon>Bacteria</taxon>
        <taxon>Pseudomonadati</taxon>
        <taxon>Pseudomonadota</taxon>
        <taxon>Alphaproteobacteria</taxon>
        <taxon>Hyphomicrobiales</taxon>
        <taxon>Phyllobacteriaceae</taxon>
        <taxon>Mesorhizobium</taxon>
    </lineage>
</organism>
<dbReference type="InterPro" id="IPR036097">
    <property type="entry name" value="HisK_dim/P_sf"/>
</dbReference>
<evidence type="ECO:0000256" key="12">
    <source>
        <dbReference type="ARBA" id="ARBA00023136"/>
    </source>
</evidence>
<evidence type="ECO:0000313" key="15">
    <source>
        <dbReference type="EMBL" id="MEW9805705.1"/>
    </source>
</evidence>
<dbReference type="SMART" id="SM00387">
    <property type="entry name" value="HATPase_c"/>
    <property type="match status" value="1"/>
</dbReference>
<protein>
    <recommendedName>
        <fullName evidence="3">histidine kinase</fullName>
        <ecNumber evidence="3">2.7.13.3</ecNumber>
    </recommendedName>
</protein>
<keyword evidence="7" id="KW-0547">Nucleotide-binding</keyword>
<evidence type="ECO:0000256" key="4">
    <source>
        <dbReference type="ARBA" id="ARBA00022553"/>
    </source>
</evidence>
<keyword evidence="4" id="KW-0597">Phosphoprotein</keyword>
<dbReference type="InterPro" id="IPR052023">
    <property type="entry name" value="Histidine_kinase_KdpD"/>
</dbReference>
<dbReference type="Proteomes" id="UP001556196">
    <property type="component" value="Unassembled WGS sequence"/>
</dbReference>
<dbReference type="InterPro" id="IPR038318">
    <property type="entry name" value="KdpD_sf"/>
</dbReference>
<dbReference type="InterPro" id="IPR003594">
    <property type="entry name" value="HATPase_dom"/>
</dbReference>
<dbReference type="SUPFAM" id="SSF52402">
    <property type="entry name" value="Adenine nucleotide alpha hydrolases-like"/>
    <property type="match status" value="1"/>
</dbReference>
<dbReference type="RefSeq" id="WP_367722794.1">
    <property type="nucleotide sequence ID" value="NZ_JBFOCI010000002.1"/>
</dbReference>
<dbReference type="InterPro" id="IPR003852">
    <property type="entry name" value="Sig_transdc_His_kinase_KdpD_N"/>
</dbReference>
<feature type="domain" description="Histidine kinase" evidence="14">
    <location>
        <begin position="674"/>
        <end position="891"/>
    </location>
</feature>
<dbReference type="InterPro" id="IPR027417">
    <property type="entry name" value="P-loop_NTPase"/>
</dbReference>
<dbReference type="PROSITE" id="PS50109">
    <property type="entry name" value="HIS_KIN"/>
    <property type="match status" value="1"/>
</dbReference>
<proteinExistence type="predicted"/>
<evidence type="ECO:0000256" key="5">
    <source>
        <dbReference type="ARBA" id="ARBA00022679"/>
    </source>
</evidence>
<dbReference type="InterPro" id="IPR014729">
    <property type="entry name" value="Rossmann-like_a/b/a_fold"/>
</dbReference>
<keyword evidence="12 13" id="KW-0472">Membrane</keyword>
<evidence type="ECO:0000259" key="14">
    <source>
        <dbReference type="PROSITE" id="PS50109"/>
    </source>
</evidence>
<evidence type="ECO:0000256" key="13">
    <source>
        <dbReference type="SAM" id="Phobius"/>
    </source>
</evidence>
<evidence type="ECO:0000256" key="10">
    <source>
        <dbReference type="ARBA" id="ARBA00022989"/>
    </source>
</evidence>
<dbReference type="SUPFAM" id="SSF55874">
    <property type="entry name" value="ATPase domain of HSP90 chaperone/DNA topoisomerase II/histidine kinase"/>
    <property type="match status" value="1"/>
</dbReference>
<dbReference type="Pfam" id="PF02702">
    <property type="entry name" value="KdpD"/>
    <property type="match status" value="1"/>
</dbReference>
<feature type="transmembrane region" description="Helical" evidence="13">
    <location>
        <begin position="482"/>
        <end position="502"/>
    </location>
</feature>
<keyword evidence="16" id="KW-1185">Reference proteome</keyword>
<dbReference type="Gene3D" id="3.30.450.40">
    <property type="match status" value="1"/>
</dbReference>
<name>A0ABV3QY43_9HYPH</name>
<dbReference type="SUPFAM" id="SSF47384">
    <property type="entry name" value="Homodimeric domain of signal transducing histidine kinase"/>
    <property type="match status" value="1"/>
</dbReference>
<gene>
    <name evidence="15" type="ORF">ABUE31_06905</name>
</gene>
<dbReference type="CDD" id="cd00082">
    <property type="entry name" value="HisKA"/>
    <property type="match status" value="1"/>
</dbReference>
<evidence type="ECO:0000256" key="9">
    <source>
        <dbReference type="ARBA" id="ARBA00022840"/>
    </source>
</evidence>
<comment type="caution">
    <text evidence="15">The sequence shown here is derived from an EMBL/GenBank/DDBJ whole genome shotgun (WGS) entry which is preliminary data.</text>
</comment>
<dbReference type="Pfam" id="PF13493">
    <property type="entry name" value="DUF4118"/>
    <property type="match status" value="1"/>
</dbReference>
<evidence type="ECO:0000256" key="6">
    <source>
        <dbReference type="ARBA" id="ARBA00022692"/>
    </source>
</evidence>
<keyword evidence="8" id="KW-0418">Kinase</keyword>
<dbReference type="InterPro" id="IPR029016">
    <property type="entry name" value="GAF-like_dom_sf"/>
</dbReference>
<comment type="subcellular location">
    <subcellularLocation>
        <location evidence="2">Membrane</location>
        <topology evidence="2">Multi-pass membrane protein</topology>
    </subcellularLocation>
</comment>
<dbReference type="PANTHER" id="PTHR45569">
    <property type="entry name" value="SENSOR PROTEIN KDPD"/>
    <property type="match status" value="1"/>
</dbReference>
<evidence type="ECO:0000256" key="2">
    <source>
        <dbReference type="ARBA" id="ARBA00004141"/>
    </source>
</evidence>
<dbReference type="PANTHER" id="PTHR45569:SF1">
    <property type="entry name" value="SENSOR PROTEIN KDPD"/>
    <property type="match status" value="1"/>
</dbReference>
<dbReference type="InterPro" id="IPR005467">
    <property type="entry name" value="His_kinase_dom"/>
</dbReference>
<keyword evidence="6 13" id="KW-0812">Transmembrane</keyword>
<evidence type="ECO:0000256" key="11">
    <source>
        <dbReference type="ARBA" id="ARBA00023012"/>
    </source>
</evidence>
<dbReference type="InterPro" id="IPR003661">
    <property type="entry name" value="HisK_dim/P_dom"/>
</dbReference>
<keyword evidence="10 13" id="KW-1133">Transmembrane helix</keyword>
<dbReference type="Pfam" id="PF00512">
    <property type="entry name" value="HisKA"/>
    <property type="match status" value="1"/>
</dbReference>
<reference evidence="15 16" key="1">
    <citation type="submission" date="2024-06" db="EMBL/GenBank/DDBJ databases">
        <authorList>
            <person name="Tuo L."/>
        </authorList>
    </citation>
    <scope>NUCLEOTIDE SEQUENCE [LARGE SCALE GENOMIC DNA]</scope>
    <source>
        <strain evidence="15 16">ZMM04-5</strain>
    </source>
</reference>
<dbReference type="CDD" id="cd00075">
    <property type="entry name" value="HATPase"/>
    <property type="match status" value="1"/>
</dbReference>
<dbReference type="Gene3D" id="3.40.50.620">
    <property type="entry name" value="HUPs"/>
    <property type="match status" value="1"/>
</dbReference>
<sequence>MGDATRNAAIRPDPDALLALAGGGGRGKLTLFLGAAPGVGKTFAMLTRARRLKAEGIDIVVGLVETHGRSETAALLEGLEVLRRRVFDHLGRQIEEFDVDAALARRPGIIIVDELAHRNAPDSRHPKRYLDVEDLLAAGIDVWSAMNVQHLESLSDVVAEITGVPVRERVPDMMLKRADEVLLVDLAPAELIERLKQGKVYLPANARRAVDSFFRLGNLTALREMALRRTADRVDDQMVDYLKQNAIEGPWQTTERLLVCVGPDRLSEKVVRTAARLAVGLNAPWLVISIERADSPPSHPEVTKRLAATFKLAESLGAETRRVTGRDFVEEIQKTARREHATQIVIGGRRQRFPWSLLRNSLPDTLIERVSGLGIHIVTGEETAERPAPGPRLRSRFLPANPKWELGLPTVAVAVATYLGDLIEHFVHLPNISLLYLLAVLVSAAYAGHMAALLAAILSGFAYNFFFIPPTGTFTIASPHEVFGLVVFVIAALISGGLASRLSDQASAASRRAASTQALYDFSRKLSGTVNAEDVIWAAVSQMRASLRRDVLLLSPTGDELTVAAAWPPDTELDVADMLAARWAMQKNETAGAGTGTLPNSQFQFRPLNASAGVVAVVGYRYAGMLLDAEEEQVLGAVLDQTAIAIDRARLSRESLDQAARLEGERFRSALLSSISHDLKTPLATITGAISSLRELGERMKPDDREDLLASIEEESDRLARFVANLLDMTRIEAGAVDAKRDWVDVADAVRAAIQRGARYFPNKAIEVSIAENLPLIRGDSVLLGQALFNLIDNAVKYGGEQPISVYARADADEVIVSITDLGKGIPASDKENVFEKFYRRGKPDGRTPGTGLGLAIAKGFVDAMGGDIKVESPAVRRRGTRITLRFPIAPTNGASPEEA</sequence>
<evidence type="ECO:0000256" key="8">
    <source>
        <dbReference type="ARBA" id="ARBA00022777"/>
    </source>
</evidence>
<dbReference type="Gene3D" id="1.20.120.620">
    <property type="entry name" value="Backbone structure of the membrane domain of e. Coli histidine kinase receptor kdpd"/>
    <property type="match status" value="1"/>
</dbReference>
<accession>A0ABV3QY43</accession>
<feature type="transmembrane region" description="Helical" evidence="13">
    <location>
        <begin position="435"/>
        <end position="462"/>
    </location>
</feature>
<dbReference type="Gene3D" id="1.10.287.130">
    <property type="match status" value="1"/>
</dbReference>
<evidence type="ECO:0000256" key="3">
    <source>
        <dbReference type="ARBA" id="ARBA00012438"/>
    </source>
</evidence>
<evidence type="ECO:0000313" key="16">
    <source>
        <dbReference type="Proteomes" id="UP001556196"/>
    </source>
</evidence>
<dbReference type="InterPro" id="IPR004358">
    <property type="entry name" value="Sig_transdc_His_kin-like_C"/>
</dbReference>
<dbReference type="Pfam" id="PF02518">
    <property type="entry name" value="HATPase_c"/>
    <property type="match status" value="1"/>
</dbReference>
<dbReference type="Gene3D" id="3.30.565.10">
    <property type="entry name" value="Histidine kinase-like ATPase, C-terminal domain"/>
    <property type="match status" value="1"/>
</dbReference>
<dbReference type="InterPro" id="IPR036890">
    <property type="entry name" value="HATPase_C_sf"/>
</dbReference>
<keyword evidence="9" id="KW-0067">ATP-binding</keyword>
<dbReference type="EC" id="2.7.13.3" evidence="3"/>
<dbReference type="EMBL" id="JBFOCI010000002">
    <property type="protein sequence ID" value="MEW9805705.1"/>
    <property type="molecule type" value="Genomic_DNA"/>
</dbReference>
<dbReference type="SUPFAM" id="SSF52540">
    <property type="entry name" value="P-loop containing nucleoside triphosphate hydrolases"/>
    <property type="match status" value="1"/>
</dbReference>
<dbReference type="SMART" id="SM00388">
    <property type="entry name" value="HisKA"/>
    <property type="match status" value="1"/>
</dbReference>
<comment type="catalytic activity">
    <reaction evidence="1">
        <text>ATP + protein L-histidine = ADP + protein N-phospho-L-histidine.</text>
        <dbReference type="EC" id="2.7.13.3"/>
    </reaction>
</comment>
<dbReference type="Gene3D" id="3.40.50.300">
    <property type="entry name" value="P-loop containing nucleotide triphosphate hydrolases"/>
    <property type="match status" value="1"/>
</dbReference>
<dbReference type="SUPFAM" id="SSF55781">
    <property type="entry name" value="GAF domain-like"/>
    <property type="match status" value="1"/>
</dbReference>
<evidence type="ECO:0000256" key="1">
    <source>
        <dbReference type="ARBA" id="ARBA00000085"/>
    </source>
</evidence>
<dbReference type="InterPro" id="IPR025201">
    <property type="entry name" value="KdpD_TM"/>
</dbReference>